<sequence length="290" mass="31503">MAQEVTVIMLVDVPAALEANTLEGNLYLVDNLLTEGSENEGTGKLISAVNGTHWFDGSQASEQLINWLPYSITSLSPQLPRFYADDRLDDFKDRAINSLLNRPGTKNFAAVADMEGGVAIDPFPEPQDVPVLTSVADTHGRRIVDDVPLMDLRGNFISFDDAVPMVKAVAPGEDAQVPGGPSPDISYISYLTPQITNITGEAVDKGVIYPAQYGTPAPIKGGWYWCASVNTYMTGVYSYTLHITLYQPERHGNEVIWKPVYFTQDASIKVTSGTMRNGFTNGGLGLLPVL</sequence>
<name>A0A917IYP9_9BACT</name>
<proteinExistence type="predicted"/>
<protein>
    <submittedName>
        <fullName evidence="1">Uncharacterized protein</fullName>
    </submittedName>
</protein>
<gene>
    <name evidence="1" type="ORF">GCM10011379_22370</name>
</gene>
<reference evidence="1" key="2">
    <citation type="submission" date="2020-09" db="EMBL/GenBank/DDBJ databases">
        <authorList>
            <person name="Sun Q."/>
            <person name="Zhou Y."/>
        </authorList>
    </citation>
    <scope>NUCLEOTIDE SEQUENCE</scope>
    <source>
        <strain evidence="1">CGMCC 1.15290</strain>
    </source>
</reference>
<dbReference type="RefSeq" id="WP_188952109.1">
    <property type="nucleotide sequence ID" value="NZ_BMIB01000002.1"/>
</dbReference>
<keyword evidence="2" id="KW-1185">Reference proteome</keyword>
<evidence type="ECO:0000313" key="2">
    <source>
        <dbReference type="Proteomes" id="UP000627292"/>
    </source>
</evidence>
<accession>A0A917IYP9</accession>
<reference evidence="1" key="1">
    <citation type="journal article" date="2014" name="Int. J. Syst. Evol. Microbiol.">
        <title>Complete genome sequence of Corynebacterium casei LMG S-19264T (=DSM 44701T), isolated from a smear-ripened cheese.</title>
        <authorList>
            <consortium name="US DOE Joint Genome Institute (JGI-PGF)"/>
            <person name="Walter F."/>
            <person name="Albersmeier A."/>
            <person name="Kalinowski J."/>
            <person name="Ruckert C."/>
        </authorList>
    </citation>
    <scope>NUCLEOTIDE SEQUENCE</scope>
    <source>
        <strain evidence="1">CGMCC 1.15290</strain>
    </source>
</reference>
<evidence type="ECO:0000313" key="1">
    <source>
        <dbReference type="EMBL" id="GGH67272.1"/>
    </source>
</evidence>
<comment type="caution">
    <text evidence="1">The sequence shown here is derived from an EMBL/GenBank/DDBJ whole genome shotgun (WGS) entry which is preliminary data.</text>
</comment>
<dbReference type="Proteomes" id="UP000627292">
    <property type="component" value="Unassembled WGS sequence"/>
</dbReference>
<dbReference type="AlphaFoldDB" id="A0A917IYP9"/>
<dbReference type="EMBL" id="BMIB01000002">
    <property type="protein sequence ID" value="GGH67272.1"/>
    <property type="molecule type" value="Genomic_DNA"/>
</dbReference>
<organism evidence="1 2">
    <name type="scientific">Filimonas zeae</name>
    <dbReference type="NCBI Taxonomy" id="1737353"/>
    <lineage>
        <taxon>Bacteria</taxon>
        <taxon>Pseudomonadati</taxon>
        <taxon>Bacteroidota</taxon>
        <taxon>Chitinophagia</taxon>
        <taxon>Chitinophagales</taxon>
        <taxon>Chitinophagaceae</taxon>
        <taxon>Filimonas</taxon>
    </lineage>
</organism>